<gene>
    <name evidence="1" type="ORF">H5410_031932</name>
</gene>
<keyword evidence="2" id="KW-1185">Reference proteome</keyword>
<accession>A0A9J5YJM6</accession>
<name>A0A9J5YJM6_SOLCO</name>
<dbReference type="AlphaFoldDB" id="A0A9J5YJM6"/>
<dbReference type="Proteomes" id="UP000824120">
    <property type="component" value="Chromosome 6"/>
</dbReference>
<protein>
    <submittedName>
        <fullName evidence="1">Uncharacterized protein</fullName>
    </submittedName>
</protein>
<organism evidence="1 2">
    <name type="scientific">Solanum commersonii</name>
    <name type="common">Commerson's wild potato</name>
    <name type="synonym">Commerson's nightshade</name>
    <dbReference type="NCBI Taxonomy" id="4109"/>
    <lineage>
        <taxon>Eukaryota</taxon>
        <taxon>Viridiplantae</taxon>
        <taxon>Streptophyta</taxon>
        <taxon>Embryophyta</taxon>
        <taxon>Tracheophyta</taxon>
        <taxon>Spermatophyta</taxon>
        <taxon>Magnoliopsida</taxon>
        <taxon>eudicotyledons</taxon>
        <taxon>Gunneridae</taxon>
        <taxon>Pentapetalae</taxon>
        <taxon>asterids</taxon>
        <taxon>lamiids</taxon>
        <taxon>Solanales</taxon>
        <taxon>Solanaceae</taxon>
        <taxon>Solanoideae</taxon>
        <taxon>Solaneae</taxon>
        <taxon>Solanum</taxon>
    </lineage>
</organism>
<comment type="caution">
    <text evidence="1">The sequence shown here is derived from an EMBL/GenBank/DDBJ whole genome shotgun (WGS) entry which is preliminary data.</text>
</comment>
<evidence type="ECO:0000313" key="1">
    <source>
        <dbReference type="EMBL" id="KAG5600562.1"/>
    </source>
</evidence>
<evidence type="ECO:0000313" key="2">
    <source>
        <dbReference type="Proteomes" id="UP000824120"/>
    </source>
</evidence>
<proteinExistence type="predicted"/>
<dbReference type="EMBL" id="JACXVP010000006">
    <property type="protein sequence ID" value="KAG5600562.1"/>
    <property type="molecule type" value="Genomic_DNA"/>
</dbReference>
<sequence>MKTKVKITILLQKIVLADRSFITVCALPSTYVRSGSLGGILLLRETDRRNVECSFDCLFDPSLSGLYVLEQRAECVPLANRQSCLCYTRLNREHTQQDSNYSCKDPTVYLKIQVLTHHSKDSHARNTCY</sequence>
<reference evidence="1 2" key="1">
    <citation type="submission" date="2020-09" db="EMBL/GenBank/DDBJ databases">
        <title>De no assembly of potato wild relative species, Solanum commersonii.</title>
        <authorList>
            <person name="Cho K."/>
        </authorList>
    </citation>
    <scope>NUCLEOTIDE SEQUENCE [LARGE SCALE GENOMIC DNA]</scope>
    <source>
        <strain evidence="1">LZ3.2</strain>
        <tissue evidence="1">Leaf</tissue>
    </source>
</reference>